<dbReference type="Pfam" id="PF00535">
    <property type="entry name" value="Glycos_transf_2"/>
    <property type="match status" value="1"/>
</dbReference>
<protein>
    <submittedName>
        <fullName evidence="2">Glycosyl transferase</fullName>
    </submittedName>
</protein>
<dbReference type="OrthoDB" id="9771846at2"/>
<dbReference type="InterPro" id="IPR029044">
    <property type="entry name" value="Nucleotide-diphossugar_trans"/>
</dbReference>
<dbReference type="PANTHER" id="PTHR43179">
    <property type="entry name" value="RHAMNOSYLTRANSFERASE WBBL"/>
    <property type="match status" value="1"/>
</dbReference>
<dbReference type="EMBL" id="BJYJ01000008">
    <property type="protein sequence ID" value="GEN76154.1"/>
    <property type="molecule type" value="Genomic_DNA"/>
</dbReference>
<sequence>MDVSIIIVNYNTLDLTANSINSIFKFAPEHLDFEVIVVDNGSIDGSKEYFANDVRITYIYSEENLGFGRANNIGIEKSDAKYVFLLNSDAYLIEDVISRFYDFMEDPENGNVACCGANVINGNGDNAVIGGNLPTVKESIARIGFAVFFLPYYKRYLASGIKHFKERGNLYEIGCVTGANMFLRKSVLNETGAFDKDFFLYYEETEMSFRFKKHGYKSFILADSKVVHLEGSSSKKPGINKVVERYYSQGRYLYFEKSHGKNSARLVTFIFGVQSLLFGILKFNKIHFTRAKIIFATLR</sequence>
<feature type="domain" description="Glycosyltransferase 2-like" evidence="1">
    <location>
        <begin position="4"/>
        <end position="188"/>
    </location>
</feature>
<gene>
    <name evidence="2" type="ORF">CHA01nite_18940</name>
</gene>
<evidence type="ECO:0000313" key="2">
    <source>
        <dbReference type="EMBL" id="GEN76154.1"/>
    </source>
</evidence>
<name>A0A511YLS1_9FLAO</name>
<dbReference type="Proteomes" id="UP000321863">
    <property type="component" value="Unassembled WGS sequence"/>
</dbReference>
<dbReference type="AlphaFoldDB" id="A0A511YLS1"/>
<dbReference type="SUPFAM" id="SSF53448">
    <property type="entry name" value="Nucleotide-diphospho-sugar transferases"/>
    <property type="match status" value="1"/>
</dbReference>
<comment type="caution">
    <text evidence="2">The sequence shown here is derived from an EMBL/GenBank/DDBJ whole genome shotgun (WGS) entry which is preliminary data.</text>
</comment>
<accession>A0A511YLS1</accession>
<evidence type="ECO:0000313" key="3">
    <source>
        <dbReference type="Proteomes" id="UP000321863"/>
    </source>
</evidence>
<evidence type="ECO:0000259" key="1">
    <source>
        <dbReference type="Pfam" id="PF00535"/>
    </source>
</evidence>
<keyword evidence="2" id="KW-0808">Transferase</keyword>
<dbReference type="InterPro" id="IPR001173">
    <property type="entry name" value="Glyco_trans_2-like"/>
</dbReference>
<proteinExistence type="predicted"/>
<keyword evidence="3" id="KW-1185">Reference proteome</keyword>
<dbReference type="CDD" id="cd04186">
    <property type="entry name" value="GT_2_like_c"/>
    <property type="match status" value="1"/>
</dbReference>
<dbReference type="GO" id="GO:0016740">
    <property type="term" value="F:transferase activity"/>
    <property type="evidence" value="ECO:0007669"/>
    <property type="project" value="UniProtKB-KW"/>
</dbReference>
<dbReference type="Gene3D" id="3.90.550.10">
    <property type="entry name" value="Spore Coat Polysaccharide Biosynthesis Protein SpsA, Chain A"/>
    <property type="match status" value="1"/>
</dbReference>
<dbReference type="PANTHER" id="PTHR43179:SF7">
    <property type="entry name" value="RHAMNOSYLTRANSFERASE WBBL"/>
    <property type="match status" value="1"/>
</dbReference>
<reference evidence="2 3" key="1">
    <citation type="submission" date="2019-07" db="EMBL/GenBank/DDBJ databases">
        <title>Whole genome shotgun sequence of Chryseobacterium hagamense NBRC 105253.</title>
        <authorList>
            <person name="Hosoyama A."/>
            <person name="Uohara A."/>
            <person name="Ohji S."/>
            <person name="Ichikawa N."/>
        </authorList>
    </citation>
    <scope>NUCLEOTIDE SEQUENCE [LARGE SCALE GENOMIC DNA]</scope>
    <source>
        <strain evidence="2 3">NBRC 105253</strain>
    </source>
</reference>
<organism evidence="2 3">
    <name type="scientific">Chryseobacterium hagamense</name>
    <dbReference type="NCBI Taxonomy" id="395935"/>
    <lineage>
        <taxon>Bacteria</taxon>
        <taxon>Pseudomonadati</taxon>
        <taxon>Bacteroidota</taxon>
        <taxon>Flavobacteriia</taxon>
        <taxon>Flavobacteriales</taxon>
        <taxon>Weeksellaceae</taxon>
        <taxon>Chryseobacterium group</taxon>
        <taxon>Chryseobacterium</taxon>
    </lineage>
</organism>
<dbReference type="RefSeq" id="WP_146941084.1">
    <property type="nucleotide sequence ID" value="NZ_BJYJ01000008.1"/>
</dbReference>